<organism evidence="2 3">
    <name type="scientific">Nocardia bovistercoris</name>
    <dbReference type="NCBI Taxonomy" id="2785916"/>
    <lineage>
        <taxon>Bacteria</taxon>
        <taxon>Bacillati</taxon>
        <taxon>Actinomycetota</taxon>
        <taxon>Actinomycetes</taxon>
        <taxon>Mycobacteriales</taxon>
        <taxon>Nocardiaceae</taxon>
        <taxon>Nocardia</taxon>
    </lineage>
</organism>
<name>A0A931IFA4_9NOCA</name>
<dbReference type="Proteomes" id="UP000655751">
    <property type="component" value="Unassembled WGS sequence"/>
</dbReference>
<evidence type="ECO:0000313" key="3">
    <source>
        <dbReference type="Proteomes" id="UP000655751"/>
    </source>
</evidence>
<accession>A0A931IFA4</accession>
<sequence>MYTQFTVVAVAVPLATVAGAASTAPDTTAANKVRMTPLILGFLSSAVRADIGFDAAEP</sequence>
<dbReference type="AlphaFoldDB" id="A0A931IFA4"/>
<keyword evidence="3" id="KW-1185">Reference proteome</keyword>
<evidence type="ECO:0000313" key="2">
    <source>
        <dbReference type="EMBL" id="MBH0780374.1"/>
    </source>
</evidence>
<dbReference type="RefSeq" id="WP_196152687.1">
    <property type="nucleotide sequence ID" value="NZ_JADMLG010000015.1"/>
</dbReference>
<protein>
    <submittedName>
        <fullName evidence="2">Uncharacterized protein</fullName>
    </submittedName>
</protein>
<feature type="chain" id="PRO_5037358425" evidence="1">
    <location>
        <begin position="21"/>
        <end position="58"/>
    </location>
</feature>
<feature type="signal peptide" evidence="1">
    <location>
        <begin position="1"/>
        <end position="20"/>
    </location>
</feature>
<dbReference type="EMBL" id="JADMLG010000015">
    <property type="protein sequence ID" value="MBH0780374.1"/>
    <property type="molecule type" value="Genomic_DNA"/>
</dbReference>
<reference evidence="2" key="1">
    <citation type="submission" date="2020-11" db="EMBL/GenBank/DDBJ databases">
        <title>Nocardia NEAU-351.nov., a novel actinomycete isolated from the cow dung.</title>
        <authorList>
            <person name="Zhang X."/>
        </authorList>
    </citation>
    <scope>NUCLEOTIDE SEQUENCE</scope>
    <source>
        <strain evidence="2">NEAU-351</strain>
    </source>
</reference>
<gene>
    <name evidence="2" type="ORF">IT779_29290</name>
</gene>
<comment type="caution">
    <text evidence="2">The sequence shown here is derived from an EMBL/GenBank/DDBJ whole genome shotgun (WGS) entry which is preliminary data.</text>
</comment>
<keyword evidence="1" id="KW-0732">Signal</keyword>
<evidence type="ECO:0000256" key="1">
    <source>
        <dbReference type="SAM" id="SignalP"/>
    </source>
</evidence>
<proteinExistence type="predicted"/>